<sequence length="54" mass="5818">MPNLLRSGRQLFPPRSFLHNRTQVASCPSRLLLAMASSIRPNAGARAGTLAWAG</sequence>
<organism evidence="1 2">
    <name type="scientific">Dacryopinax primogenitus (strain DJM 731)</name>
    <name type="common">Brown rot fungus</name>
    <dbReference type="NCBI Taxonomy" id="1858805"/>
    <lineage>
        <taxon>Eukaryota</taxon>
        <taxon>Fungi</taxon>
        <taxon>Dikarya</taxon>
        <taxon>Basidiomycota</taxon>
        <taxon>Agaricomycotina</taxon>
        <taxon>Dacrymycetes</taxon>
        <taxon>Dacrymycetales</taxon>
        <taxon>Dacrymycetaceae</taxon>
        <taxon>Dacryopinax</taxon>
    </lineage>
</organism>
<name>M5FUA9_DACPD</name>
<dbReference type="Proteomes" id="UP000030653">
    <property type="component" value="Unassembled WGS sequence"/>
</dbReference>
<protein>
    <submittedName>
        <fullName evidence="1">Uncharacterized protein</fullName>
    </submittedName>
</protein>
<dbReference type="EMBL" id="JH795880">
    <property type="protein sequence ID" value="EJT96821.1"/>
    <property type="molecule type" value="Genomic_DNA"/>
</dbReference>
<accession>M5FUA9</accession>
<dbReference type="RefSeq" id="XP_040623719.1">
    <property type="nucleotide sequence ID" value="XM_040774185.1"/>
</dbReference>
<reference evidence="1 2" key="1">
    <citation type="journal article" date="2012" name="Science">
        <title>The Paleozoic origin of enzymatic lignin decomposition reconstructed from 31 fungal genomes.</title>
        <authorList>
            <person name="Floudas D."/>
            <person name="Binder M."/>
            <person name="Riley R."/>
            <person name="Barry K."/>
            <person name="Blanchette R.A."/>
            <person name="Henrissat B."/>
            <person name="Martinez A.T."/>
            <person name="Otillar R."/>
            <person name="Spatafora J.W."/>
            <person name="Yadav J.S."/>
            <person name="Aerts A."/>
            <person name="Benoit I."/>
            <person name="Boyd A."/>
            <person name="Carlson A."/>
            <person name="Copeland A."/>
            <person name="Coutinho P.M."/>
            <person name="de Vries R.P."/>
            <person name="Ferreira P."/>
            <person name="Findley K."/>
            <person name="Foster B."/>
            <person name="Gaskell J."/>
            <person name="Glotzer D."/>
            <person name="Gorecki P."/>
            <person name="Heitman J."/>
            <person name="Hesse C."/>
            <person name="Hori C."/>
            <person name="Igarashi K."/>
            <person name="Jurgens J.A."/>
            <person name="Kallen N."/>
            <person name="Kersten P."/>
            <person name="Kohler A."/>
            <person name="Kuees U."/>
            <person name="Kumar T.K.A."/>
            <person name="Kuo A."/>
            <person name="LaButti K."/>
            <person name="Larrondo L.F."/>
            <person name="Lindquist E."/>
            <person name="Ling A."/>
            <person name="Lombard V."/>
            <person name="Lucas S."/>
            <person name="Lundell T."/>
            <person name="Martin R."/>
            <person name="McLaughlin D.J."/>
            <person name="Morgenstern I."/>
            <person name="Morin E."/>
            <person name="Murat C."/>
            <person name="Nagy L.G."/>
            <person name="Nolan M."/>
            <person name="Ohm R.A."/>
            <person name="Patyshakuliyeva A."/>
            <person name="Rokas A."/>
            <person name="Ruiz-Duenas F.J."/>
            <person name="Sabat G."/>
            <person name="Salamov A."/>
            <person name="Samejima M."/>
            <person name="Schmutz J."/>
            <person name="Slot J.C."/>
            <person name="St John F."/>
            <person name="Stenlid J."/>
            <person name="Sun H."/>
            <person name="Sun S."/>
            <person name="Syed K."/>
            <person name="Tsang A."/>
            <person name="Wiebenga A."/>
            <person name="Young D."/>
            <person name="Pisabarro A."/>
            <person name="Eastwood D.C."/>
            <person name="Martin F."/>
            <person name="Cullen D."/>
            <person name="Grigoriev I.V."/>
            <person name="Hibbett D.S."/>
        </authorList>
    </citation>
    <scope>NUCLEOTIDE SEQUENCE [LARGE SCALE GENOMIC DNA]</scope>
    <source>
        <strain evidence="1 2">DJM-731 SS1</strain>
    </source>
</reference>
<proteinExistence type="predicted"/>
<dbReference type="GeneID" id="63689247"/>
<keyword evidence="2" id="KW-1185">Reference proteome</keyword>
<dbReference type="AlphaFoldDB" id="M5FUA9"/>
<gene>
    <name evidence="1" type="ORF">DACRYDRAFT_25495</name>
</gene>
<evidence type="ECO:0000313" key="2">
    <source>
        <dbReference type="Proteomes" id="UP000030653"/>
    </source>
</evidence>
<evidence type="ECO:0000313" key="1">
    <source>
        <dbReference type="EMBL" id="EJT96821.1"/>
    </source>
</evidence>
<dbReference type="HOGENOM" id="CLU_3050278_0_0_1"/>